<dbReference type="Gene3D" id="3.40.50.720">
    <property type="entry name" value="NAD(P)-binding Rossmann-like Domain"/>
    <property type="match status" value="1"/>
</dbReference>
<comment type="caution">
    <text evidence="2">The sequence shown here is derived from an EMBL/GenBank/DDBJ whole genome shotgun (WGS) entry which is preliminary data.</text>
</comment>
<evidence type="ECO:0000313" key="2">
    <source>
        <dbReference type="EMBL" id="MFB9908858.1"/>
    </source>
</evidence>
<dbReference type="RefSeq" id="WP_377860983.1">
    <property type="nucleotide sequence ID" value="NZ_JBHLZU010000029.1"/>
</dbReference>
<feature type="domain" description="NAD-dependent epimerase/dehydratase" evidence="1">
    <location>
        <begin position="4"/>
        <end position="187"/>
    </location>
</feature>
<dbReference type="InterPro" id="IPR001509">
    <property type="entry name" value="Epimerase_deHydtase"/>
</dbReference>
<dbReference type="PANTHER" id="PTHR48079">
    <property type="entry name" value="PROTEIN YEEZ"/>
    <property type="match status" value="1"/>
</dbReference>
<keyword evidence="3" id="KW-1185">Reference proteome</keyword>
<accession>A0ABV6A6Q8</accession>
<dbReference type="Proteomes" id="UP001589693">
    <property type="component" value="Unassembled WGS sequence"/>
</dbReference>
<dbReference type="InterPro" id="IPR051783">
    <property type="entry name" value="NAD(P)-dependent_oxidoreduct"/>
</dbReference>
<dbReference type="Pfam" id="PF01370">
    <property type="entry name" value="Epimerase"/>
    <property type="match status" value="1"/>
</dbReference>
<dbReference type="PANTHER" id="PTHR48079:SF6">
    <property type="entry name" value="NAD(P)-BINDING DOMAIN-CONTAINING PROTEIN-RELATED"/>
    <property type="match status" value="1"/>
</dbReference>
<dbReference type="EMBL" id="JBHLZU010000029">
    <property type="protein sequence ID" value="MFB9908858.1"/>
    <property type="molecule type" value="Genomic_DNA"/>
</dbReference>
<reference evidence="2 3" key="1">
    <citation type="submission" date="2024-09" db="EMBL/GenBank/DDBJ databases">
        <authorList>
            <person name="Sun Q."/>
            <person name="Mori K."/>
        </authorList>
    </citation>
    <scope>NUCLEOTIDE SEQUENCE [LARGE SCALE GENOMIC DNA]</scope>
    <source>
        <strain evidence="2 3">TBRC 7907</strain>
    </source>
</reference>
<gene>
    <name evidence="2" type="ORF">ACFFQA_33390</name>
</gene>
<proteinExistence type="predicted"/>
<protein>
    <submittedName>
        <fullName evidence="2">NAD-dependent epimerase/dehydratase family protein</fullName>
    </submittedName>
</protein>
<dbReference type="InterPro" id="IPR036291">
    <property type="entry name" value="NAD(P)-bd_dom_sf"/>
</dbReference>
<dbReference type="SUPFAM" id="SSF51735">
    <property type="entry name" value="NAD(P)-binding Rossmann-fold domains"/>
    <property type="match status" value="1"/>
</dbReference>
<sequence>MRLLVLGGTGFVGRVAVSEAVARGWSVTVFNRGHGDPPPPGARVLLGDRTTPEGLAALAGEWDAVIDTWSAEASAVRTAATALFGRVDHFVYVSSRSVYQDLTMEEDGALVNPAAPGYAAHKVGGELAARDVFGERVLLARAGLVLGPHENVGRLPWWLNRIAAGGVVPAPAPPELGLQFIDVRDLAIWLLDHAALRTSGAYNLVSEPGHTTMGELLEACRAVTGSPAQLRWIAPERILDAGVQPWNDLPIWIPEGHEARAMHEVVPRRALALGMRCRPAQDTVADTWRWLTDIGGTAPQRMDRAPVGLSPLLESRLLATG</sequence>
<evidence type="ECO:0000259" key="1">
    <source>
        <dbReference type="Pfam" id="PF01370"/>
    </source>
</evidence>
<evidence type="ECO:0000313" key="3">
    <source>
        <dbReference type="Proteomes" id="UP001589693"/>
    </source>
</evidence>
<organism evidence="2 3">
    <name type="scientific">Allokutzneria oryzae</name>
    <dbReference type="NCBI Taxonomy" id="1378989"/>
    <lineage>
        <taxon>Bacteria</taxon>
        <taxon>Bacillati</taxon>
        <taxon>Actinomycetota</taxon>
        <taxon>Actinomycetes</taxon>
        <taxon>Pseudonocardiales</taxon>
        <taxon>Pseudonocardiaceae</taxon>
        <taxon>Allokutzneria</taxon>
    </lineage>
</organism>
<name>A0ABV6A6Q8_9PSEU</name>